<evidence type="ECO:0000256" key="1">
    <source>
        <dbReference type="SAM" id="MobiDB-lite"/>
    </source>
</evidence>
<accession>A0A1H8VIL2</accession>
<evidence type="ECO:0000313" key="2">
    <source>
        <dbReference type="EMBL" id="SEP15211.1"/>
    </source>
</evidence>
<evidence type="ECO:0000313" key="3">
    <source>
        <dbReference type="Proteomes" id="UP000198775"/>
    </source>
</evidence>
<keyword evidence="3" id="KW-1185">Reference proteome</keyword>
<sequence length="267" mass="29286">MTATPISAQALSTSPIEGGQQHSDDQSSVNETDSGQEILYQGEHGKIVATGNASYRFVDFRGENKSETKANVDFLQQKASELSQDSNDSSSQNKSQDRMPSQQQVVSPAQSDMNSADGEYLGYGYDMSSNYDVTGSSGDLDFDGTVDANWWGEAYWHDDKLSVDYIKITSTLKGNYENWGTLTISIPPAYEKNLMGGGQFEAEVDNKDTENNHIGITHNPGALDIETTSCWQHASAHESSEFKTEDGELLRLGYDLEFPDIGSCWLG</sequence>
<dbReference type="Proteomes" id="UP000198775">
    <property type="component" value="Unassembled WGS sequence"/>
</dbReference>
<proteinExistence type="predicted"/>
<reference evidence="3" key="1">
    <citation type="submission" date="2016-10" db="EMBL/GenBank/DDBJ databases">
        <authorList>
            <person name="Varghese N."/>
            <person name="Submissions S."/>
        </authorList>
    </citation>
    <scope>NUCLEOTIDE SEQUENCE [LARGE SCALE GENOMIC DNA]</scope>
    <source>
        <strain evidence="3">IBRC-M 10043</strain>
    </source>
</reference>
<dbReference type="EMBL" id="FOCX01000038">
    <property type="protein sequence ID" value="SEP15211.1"/>
    <property type="molecule type" value="Genomic_DNA"/>
</dbReference>
<dbReference type="AlphaFoldDB" id="A0A1H8VIL2"/>
<feature type="compositionally biased region" description="Polar residues" evidence="1">
    <location>
        <begin position="1"/>
        <end position="15"/>
    </location>
</feature>
<gene>
    <name evidence="2" type="ORF">SAMN05216388_103814</name>
</gene>
<protein>
    <submittedName>
        <fullName evidence="2">Uncharacterized protein</fullName>
    </submittedName>
</protein>
<feature type="region of interest" description="Disordered" evidence="1">
    <location>
        <begin position="1"/>
        <end position="43"/>
    </location>
</feature>
<organism evidence="2 3">
    <name type="scientific">Halorientalis persicus</name>
    <dbReference type="NCBI Taxonomy" id="1367881"/>
    <lineage>
        <taxon>Archaea</taxon>
        <taxon>Methanobacteriati</taxon>
        <taxon>Methanobacteriota</taxon>
        <taxon>Stenosarchaea group</taxon>
        <taxon>Halobacteria</taxon>
        <taxon>Halobacteriales</taxon>
        <taxon>Haloarculaceae</taxon>
        <taxon>Halorientalis</taxon>
    </lineage>
</organism>
<feature type="compositionally biased region" description="Polar residues" evidence="1">
    <location>
        <begin position="26"/>
        <end position="35"/>
    </location>
</feature>
<name>A0A1H8VIL2_9EURY</name>
<feature type="region of interest" description="Disordered" evidence="1">
    <location>
        <begin position="79"/>
        <end position="118"/>
    </location>
</feature>
<feature type="compositionally biased region" description="Low complexity" evidence="1">
    <location>
        <begin position="83"/>
        <end position="111"/>
    </location>
</feature>